<organism evidence="1 2">
    <name type="scientific">Phascolarctobacterium succinatutens YIT 12067</name>
    <dbReference type="NCBI Taxonomy" id="626939"/>
    <lineage>
        <taxon>Bacteria</taxon>
        <taxon>Bacillati</taxon>
        <taxon>Bacillota</taxon>
        <taxon>Negativicutes</taxon>
        <taxon>Acidaminococcales</taxon>
        <taxon>Acidaminococcaceae</taxon>
        <taxon>Phascolarctobacterium</taxon>
    </lineage>
</organism>
<dbReference type="AlphaFoldDB" id="E8LG73"/>
<evidence type="ECO:0000313" key="1">
    <source>
        <dbReference type="EMBL" id="EFY04192.1"/>
    </source>
</evidence>
<reference evidence="1 2" key="1">
    <citation type="submission" date="2011-01" db="EMBL/GenBank/DDBJ databases">
        <authorList>
            <person name="Weinstock G."/>
            <person name="Sodergren E."/>
            <person name="Clifton S."/>
            <person name="Fulton L."/>
            <person name="Fulton B."/>
            <person name="Courtney L."/>
            <person name="Fronick C."/>
            <person name="Harrison M."/>
            <person name="Strong C."/>
            <person name="Farmer C."/>
            <person name="Delahaunty K."/>
            <person name="Markovic C."/>
            <person name="Hall O."/>
            <person name="Minx P."/>
            <person name="Tomlinson C."/>
            <person name="Mitreva M."/>
            <person name="Hou S."/>
            <person name="Chen J."/>
            <person name="Wollam A."/>
            <person name="Pepin K.H."/>
            <person name="Johnson M."/>
            <person name="Bhonagiri V."/>
            <person name="Zhang X."/>
            <person name="Suruliraj S."/>
            <person name="Warren W."/>
            <person name="Chinwalla A."/>
            <person name="Mardis E.R."/>
            <person name="Wilson R.K."/>
        </authorList>
    </citation>
    <scope>NUCLEOTIDE SEQUENCE [LARGE SCALE GENOMIC DNA]</scope>
    <source>
        <strain evidence="1 2">YIT 12067</strain>
    </source>
</reference>
<gene>
    <name evidence="1" type="ORF">HMPREF9443_01874</name>
</gene>
<proteinExistence type="predicted"/>
<comment type="caution">
    <text evidence="1">The sequence shown here is derived from an EMBL/GenBank/DDBJ whole genome shotgun (WGS) entry which is preliminary data.</text>
</comment>
<dbReference type="Proteomes" id="UP000004923">
    <property type="component" value="Unassembled WGS sequence"/>
</dbReference>
<protein>
    <submittedName>
        <fullName evidence="1">Uncharacterized protein</fullName>
    </submittedName>
</protein>
<sequence length="45" mass="5624">MKNRRNFKCTLYYSIFRESAQALKKIFLEKKRIFLLYIEYKLCVI</sequence>
<evidence type="ECO:0000313" key="2">
    <source>
        <dbReference type="Proteomes" id="UP000004923"/>
    </source>
</evidence>
<keyword evidence="2" id="KW-1185">Reference proteome</keyword>
<dbReference type="HOGENOM" id="CLU_3203261_0_0_9"/>
<accession>E8LG73</accession>
<name>E8LG73_9FIRM</name>
<dbReference type="EMBL" id="AEVN01000100">
    <property type="protein sequence ID" value="EFY04192.1"/>
    <property type="molecule type" value="Genomic_DNA"/>
</dbReference>